<gene>
    <name evidence="11" type="ordered locus">B488_12470</name>
</gene>
<dbReference type="eggNOG" id="COG1686">
    <property type="taxonomic scope" value="Bacteria"/>
</dbReference>
<dbReference type="AlphaFoldDB" id="L0EUK7"/>
<dbReference type="PATRIC" id="fig|1215343.11.peg.1288"/>
<comment type="similarity">
    <text evidence="1 9">Belongs to the peptidase S11 family.</text>
</comment>
<keyword evidence="5" id="KW-0573">Peptidoglycan synthesis</keyword>
<evidence type="ECO:0000256" key="3">
    <source>
        <dbReference type="ARBA" id="ARBA00022801"/>
    </source>
</evidence>
<protein>
    <submittedName>
        <fullName evidence="11">D-alanyl-D-alanine carboxypeptidase</fullName>
        <ecNumber evidence="11">3.4.16.4</ecNumber>
    </submittedName>
</protein>
<sequence>MSRLVCIYRSSLKNYFINAFLSFFFSGSFLLISLTSTSFASPQYSSIVIDAKNGNVLYSFEGDSLRYPASLTKMMTLYIIFEALEEKRLNLNTKIPVSAKAASEPPSKLGLKAGSTFTVQEGILALITRSANDVATAFGEFLGKSEKKFAKIMTAKARKIGMKKTVYKNANGLPDKDQVTTSHDQTRLGIVLRKRFPQYYRYFSTHNFHYKNQVIPNHNHLIGQLPGIDGIKTGYTKDSGFNVVSSIEADGRSIVAAVMGKKSSKERDQKMLELITTYLPKAYKEDNNTLRSSKSVASANTKKMLTKQEFIAQPTNVPIPKMRNKEKSIQIADSKNFKEKLYEAPTNTENAILADISDIPIPAYAPELYNNSAEKTISNIINENYDISSSKWIIQIGIASNKKEAMDLLQSVQAKGGKTLLSAIPFTSAISDGKKEIYRARFKGFKNQKSALNSCNALKKRKISCWVSGNTQ</sequence>
<dbReference type="GO" id="GO:0008360">
    <property type="term" value="P:regulation of cell shape"/>
    <property type="evidence" value="ECO:0007669"/>
    <property type="project" value="UniProtKB-KW"/>
</dbReference>
<accession>L0EUK7</accession>
<dbReference type="Gene3D" id="3.30.70.1070">
    <property type="entry name" value="Sporulation related repeat"/>
    <property type="match status" value="1"/>
</dbReference>
<dbReference type="PANTHER" id="PTHR21581:SF6">
    <property type="entry name" value="TRAFFICKING PROTEIN PARTICLE COMPLEX SUBUNIT 12"/>
    <property type="match status" value="1"/>
</dbReference>
<dbReference type="Proteomes" id="UP000010799">
    <property type="component" value="Chromosome"/>
</dbReference>
<dbReference type="SUPFAM" id="SSF56601">
    <property type="entry name" value="beta-lactamase/transpeptidase-like"/>
    <property type="match status" value="1"/>
</dbReference>
<feature type="binding site" evidence="8">
    <location>
        <position position="232"/>
    </location>
    <ligand>
        <name>substrate</name>
    </ligand>
</feature>
<dbReference type="Pfam" id="PF05036">
    <property type="entry name" value="SPOR"/>
    <property type="match status" value="1"/>
</dbReference>
<keyword evidence="11" id="KW-0645">Protease</keyword>
<dbReference type="InterPro" id="IPR018044">
    <property type="entry name" value="Peptidase_S11"/>
</dbReference>
<feature type="domain" description="SPOR" evidence="10">
    <location>
        <begin position="386"/>
        <end position="472"/>
    </location>
</feature>
<dbReference type="GO" id="GO:0009002">
    <property type="term" value="F:serine-type D-Ala-D-Ala carboxypeptidase activity"/>
    <property type="evidence" value="ECO:0007669"/>
    <property type="project" value="UniProtKB-EC"/>
</dbReference>
<dbReference type="GO" id="GO:0009252">
    <property type="term" value="P:peptidoglycan biosynthetic process"/>
    <property type="evidence" value="ECO:0007669"/>
    <property type="project" value="UniProtKB-KW"/>
</dbReference>
<dbReference type="Gene3D" id="3.40.710.10">
    <property type="entry name" value="DD-peptidase/beta-lactamase superfamily"/>
    <property type="match status" value="1"/>
</dbReference>
<keyword evidence="2" id="KW-0732">Signal</keyword>
<dbReference type="InterPro" id="IPR036680">
    <property type="entry name" value="SPOR-like_sf"/>
</dbReference>
<evidence type="ECO:0000256" key="4">
    <source>
        <dbReference type="ARBA" id="ARBA00022960"/>
    </source>
</evidence>
<dbReference type="PANTHER" id="PTHR21581">
    <property type="entry name" value="D-ALANYL-D-ALANINE CARBOXYPEPTIDASE"/>
    <property type="match status" value="1"/>
</dbReference>
<dbReference type="PRINTS" id="PR00725">
    <property type="entry name" value="DADACBPTASE1"/>
</dbReference>
<feature type="active site" evidence="7">
    <location>
        <position position="130"/>
    </location>
</feature>
<keyword evidence="11" id="KW-0121">Carboxypeptidase</keyword>
<feature type="active site" description="Acyl-ester intermediate" evidence="7">
    <location>
        <position position="70"/>
    </location>
</feature>
<evidence type="ECO:0000313" key="12">
    <source>
        <dbReference type="Proteomes" id="UP000010799"/>
    </source>
</evidence>
<dbReference type="InterPro" id="IPR012338">
    <property type="entry name" value="Beta-lactam/transpept-like"/>
</dbReference>
<reference evidence="11 12" key="1">
    <citation type="journal article" date="2012" name="Stand. Genomic Sci.">
        <title>Complete genome sequence of Liberibacter crescens BT-1.</title>
        <authorList>
            <person name="Leonard M.T."/>
            <person name="Fagen J.R."/>
            <person name="Davis-Richardson A.G."/>
            <person name="Davis M.J."/>
            <person name="Triplett E.W."/>
        </authorList>
    </citation>
    <scope>NUCLEOTIDE SEQUENCE [LARGE SCALE GENOMIC DNA]</scope>
    <source>
        <strain evidence="11 12">BT-1</strain>
    </source>
</reference>
<dbReference type="InterPro" id="IPR007730">
    <property type="entry name" value="SPOR-like_dom"/>
</dbReference>
<organism evidence="11 12">
    <name type="scientific">Liberibacter crescens (strain BT-1)</name>
    <dbReference type="NCBI Taxonomy" id="1215343"/>
    <lineage>
        <taxon>Bacteria</taxon>
        <taxon>Pseudomonadati</taxon>
        <taxon>Pseudomonadota</taxon>
        <taxon>Alphaproteobacteria</taxon>
        <taxon>Hyphomicrobiales</taxon>
        <taxon>Rhizobiaceae</taxon>
        <taxon>Liberibacter</taxon>
    </lineage>
</organism>
<dbReference type="GO" id="GO:0006508">
    <property type="term" value="P:proteolysis"/>
    <property type="evidence" value="ECO:0007669"/>
    <property type="project" value="InterPro"/>
</dbReference>
<keyword evidence="3 11" id="KW-0378">Hydrolase</keyword>
<evidence type="ECO:0000259" key="10">
    <source>
        <dbReference type="PROSITE" id="PS51724"/>
    </source>
</evidence>
<dbReference type="PROSITE" id="PS51724">
    <property type="entry name" value="SPOR"/>
    <property type="match status" value="1"/>
</dbReference>
<dbReference type="Pfam" id="PF00768">
    <property type="entry name" value="Peptidase_S11"/>
    <property type="match status" value="1"/>
</dbReference>
<dbReference type="SUPFAM" id="SSF110997">
    <property type="entry name" value="Sporulation related repeat"/>
    <property type="match status" value="1"/>
</dbReference>
<name>L0EUK7_LIBCB</name>
<evidence type="ECO:0000256" key="9">
    <source>
        <dbReference type="RuleBase" id="RU004016"/>
    </source>
</evidence>
<keyword evidence="4" id="KW-0133">Cell shape</keyword>
<dbReference type="GO" id="GO:0071555">
    <property type="term" value="P:cell wall organization"/>
    <property type="evidence" value="ECO:0007669"/>
    <property type="project" value="UniProtKB-KW"/>
</dbReference>
<dbReference type="GO" id="GO:0042834">
    <property type="term" value="F:peptidoglycan binding"/>
    <property type="evidence" value="ECO:0007669"/>
    <property type="project" value="InterPro"/>
</dbReference>
<keyword evidence="6" id="KW-0961">Cell wall biogenesis/degradation</keyword>
<evidence type="ECO:0000313" key="11">
    <source>
        <dbReference type="EMBL" id="AGA65239.1"/>
    </source>
</evidence>
<evidence type="ECO:0000256" key="5">
    <source>
        <dbReference type="ARBA" id="ARBA00022984"/>
    </source>
</evidence>
<evidence type="ECO:0000256" key="2">
    <source>
        <dbReference type="ARBA" id="ARBA00022729"/>
    </source>
</evidence>
<evidence type="ECO:0000256" key="6">
    <source>
        <dbReference type="ARBA" id="ARBA00023316"/>
    </source>
</evidence>
<feature type="active site" description="Proton acceptor" evidence="7">
    <location>
        <position position="73"/>
    </location>
</feature>
<dbReference type="KEGG" id="lcc:B488_12470"/>
<dbReference type="HOGENOM" id="CLU_027070_1_1_5"/>
<dbReference type="STRING" id="1215343.B488_12470"/>
<dbReference type="InterPro" id="IPR001967">
    <property type="entry name" value="Peptidase_S11_N"/>
</dbReference>
<evidence type="ECO:0000256" key="7">
    <source>
        <dbReference type="PIRSR" id="PIRSR618044-1"/>
    </source>
</evidence>
<dbReference type="EC" id="3.4.16.4" evidence="11"/>
<dbReference type="EMBL" id="CP003789">
    <property type="protein sequence ID" value="AGA65239.1"/>
    <property type="molecule type" value="Genomic_DNA"/>
</dbReference>
<evidence type="ECO:0000256" key="1">
    <source>
        <dbReference type="ARBA" id="ARBA00007164"/>
    </source>
</evidence>
<proteinExistence type="inferred from homology"/>
<evidence type="ECO:0000256" key="8">
    <source>
        <dbReference type="PIRSR" id="PIRSR618044-2"/>
    </source>
</evidence>
<keyword evidence="12" id="KW-1185">Reference proteome</keyword>